<evidence type="ECO:0000256" key="2">
    <source>
        <dbReference type="ARBA" id="ARBA00022695"/>
    </source>
</evidence>
<evidence type="ECO:0000256" key="4">
    <source>
        <dbReference type="HAMAP-Rule" id="MF_00057"/>
    </source>
</evidence>
<evidence type="ECO:0000313" key="6">
    <source>
        <dbReference type="Proteomes" id="UP000054172"/>
    </source>
</evidence>
<dbReference type="PANTHER" id="PTHR42866:SF2">
    <property type="entry name" value="3-DEOXY-MANNO-OCTULOSONATE CYTIDYLYLTRANSFERASE, MITOCHONDRIAL"/>
    <property type="match status" value="1"/>
</dbReference>
<dbReference type="EMBL" id="LIIK01000010">
    <property type="protein sequence ID" value="KQM09175.1"/>
    <property type="molecule type" value="Genomic_DNA"/>
</dbReference>
<dbReference type="EC" id="2.7.7.38" evidence="4"/>
<dbReference type="STRING" id="1702214.AL399_03170"/>
<dbReference type="AlphaFoldDB" id="A0A0Q4B990"/>
<dbReference type="InterPro" id="IPR003329">
    <property type="entry name" value="Cytidylyl_trans"/>
</dbReference>
<dbReference type="NCBIfam" id="TIGR00466">
    <property type="entry name" value="kdsB"/>
    <property type="match status" value="1"/>
</dbReference>
<dbReference type="Gene3D" id="3.90.550.10">
    <property type="entry name" value="Spore Coat Polysaccharide Biosynthesis Protein SpsA, Chain A"/>
    <property type="match status" value="1"/>
</dbReference>
<comment type="pathway">
    <text evidence="4">Nucleotide-sugar biosynthesis; CMP-3-deoxy-D-manno-octulosonate biosynthesis; CMP-3-deoxy-D-manno-octulosonate from 3-deoxy-D-manno-octulosonate and CTP: step 1/1.</text>
</comment>
<dbReference type="Proteomes" id="UP000054172">
    <property type="component" value="Unassembled WGS sequence"/>
</dbReference>
<reference evidence="5" key="1">
    <citation type="submission" date="2015-08" db="EMBL/GenBank/DDBJ databases">
        <title>Candidatus Bacteriodes Periocalifornicus.</title>
        <authorList>
            <person name="McLean J.S."/>
            <person name="Kelley S."/>
        </authorList>
    </citation>
    <scope>NUCLEOTIDE SEQUENCE [LARGE SCALE GENOMIC DNA]</scope>
    <source>
        <strain evidence="5">12B</strain>
    </source>
</reference>
<keyword evidence="3 4" id="KW-0448">Lipopolysaccharide biosynthesis</keyword>
<evidence type="ECO:0000313" key="5">
    <source>
        <dbReference type="EMBL" id="KQM09175.1"/>
    </source>
</evidence>
<comment type="catalytic activity">
    <reaction evidence="4">
        <text>3-deoxy-alpha-D-manno-oct-2-ulosonate + CTP = CMP-3-deoxy-beta-D-manno-octulosonate + diphosphate</text>
        <dbReference type="Rhea" id="RHEA:23448"/>
        <dbReference type="ChEBI" id="CHEBI:33019"/>
        <dbReference type="ChEBI" id="CHEBI:37563"/>
        <dbReference type="ChEBI" id="CHEBI:85986"/>
        <dbReference type="ChEBI" id="CHEBI:85987"/>
        <dbReference type="EC" id="2.7.7.38"/>
    </reaction>
</comment>
<dbReference type="UniPathway" id="UPA00358">
    <property type="reaction ID" value="UER00476"/>
</dbReference>
<keyword evidence="4" id="KW-0963">Cytoplasm</keyword>
<keyword evidence="2 4" id="KW-0548">Nucleotidyltransferase</keyword>
<dbReference type="SUPFAM" id="SSF53448">
    <property type="entry name" value="Nucleotide-diphospho-sugar transferases"/>
    <property type="match status" value="1"/>
</dbReference>
<dbReference type="InterPro" id="IPR029044">
    <property type="entry name" value="Nucleotide-diphossugar_trans"/>
</dbReference>
<keyword evidence="6" id="KW-1185">Reference proteome</keyword>
<evidence type="ECO:0000256" key="1">
    <source>
        <dbReference type="ARBA" id="ARBA00022679"/>
    </source>
</evidence>
<dbReference type="CDD" id="cd02517">
    <property type="entry name" value="CMP-KDO-Synthetase"/>
    <property type="match status" value="1"/>
</dbReference>
<dbReference type="GO" id="GO:0008690">
    <property type="term" value="F:3-deoxy-manno-octulosonate cytidylyltransferase activity"/>
    <property type="evidence" value="ECO:0007669"/>
    <property type="project" value="UniProtKB-UniRule"/>
</dbReference>
<evidence type="ECO:0000256" key="3">
    <source>
        <dbReference type="ARBA" id="ARBA00022985"/>
    </source>
</evidence>
<dbReference type="GO" id="GO:0033468">
    <property type="term" value="P:CMP-keto-3-deoxy-D-manno-octulosonic acid biosynthetic process"/>
    <property type="evidence" value="ECO:0007669"/>
    <property type="project" value="UniProtKB-UniRule"/>
</dbReference>
<comment type="function">
    <text evidence="4">Activates KDO (a required 8-carbon sugar) for incorporation into bacterial lipopolysaccharide in Gram-negative bacteria.</text>
</comment>
<comment type="caution">
    <text evidence="5">The sequence shown here is derived from an EMBL/GenBank/DDBJ whole genome shotgun (WGS) entry which is preliminary data.</text>
</comment>
<protein>
    <recommendedName>
        <fullName evidence="4">3-deoxy-manno-octulosonate cytidylyltransferase</fullName>
        <ecNumber evidence="4">2.7.7.38</ecNumber>
    </recommendedName>
    <alternativeName>
        <fullName evidence="4">CMP-2-keto-3-deoxyoctulosonic acid synthase</fullName>
        <shortName evidence="4">CKS</shortName>
        <shortName evidence="4">CMP-KDO synthase</shortName>
    </alternativeName>
</protein>
<dbReference type="GO" id="GO:0009103">
    <property type="term" value="P:lipopolysaccharide biosynthetic process"/>
    <property type="evidence" value="ECO:0007669"/>
    <property type="project" value="UniProtKB-UniRule"/>
</dbReference>
<dbReference type="HAMAP" id="MF_00057">
    <property type="entry name" value="KdsB"/>
    <property type="match status" value="1"/>
</dbReference>
<dbReference type="PANTHER" id="PTHR42866">
    <property type="entry name" value="3-DEOXY-MANNO-OCTULOSONATE CYTIDYLYLTRANSFERASE"/>
    <property type="match status" value="1"/>
</dbReference>
<keyword evidence="1 4" id="KW-0808">Transferase</keyword>
<organism evidence="5 6">
    <name type="scientific">Candidatus [Bacteroides] periocalifornicus</name>
    <dbReference type="NCBI Taxonomy" id="1702214"/>
    <lineage>
        <taxon>Bacteria</taxon>
        <taxon>Pseudomonadati</taxon>
        <taxon>Bacteroidota</taxon>
    </lineage>
</organism>
<dbReference type="PATRIC" id="fig|1702214.3.peg.1124"/>
<accession>A0A0Q4B990</accession>
<dbReference type="NCBIfam" id="NF003952">
    <property type="entry name" value="PRK05450.1-5"/>
    <property type="match status" value="1"/>
</dbReference>
<comment type="similarity">
    <text evidence="4">Belongs to the KdsB family.</text>
</comment>
<comment type="subcellular location">
    <subcellularLocation>
        <location evidence="4">Cytoplasm</location>
    </subcellularLocation>
</comment>
<proteinExistence type="inferred from homology"/>
<dbReference type="Pfam" id="PF02348">
    <property type="entry name" value="CTP_transf_3"/>
    <property type="match status" value="1"/>
</dbReference>
<name>A0A0Q4B990_9BACT</name>
<dbReference type="InterPro" id="IPR004528">
    <property type="entry name" value="KdsB"/>
</dbReference>
<sequence length="254" mass="28476">MSYQQDHVSALAIVPARWASTRLPGKPLAMIGERPMVEWVYRGAEAALGQAVVATDDQRIYDAVQAFGGRAVMTSLNHQSGTDRCAEALELLKAEGIDPEVVVNVQGDEPFVNAQNLRRLVAEFADSEVAIATLVRCFAQGEDEANPNWPKVVVDLESNALLFSRSLIPYPRNAVYLKNSRRLKHIGVYAFRPSVLQQVSGLMPTPLEQIEGLEQLRWLQHGYRIRTVRVEEEGLSVDTPQDLEWANRWAKERE</sequence>
<gene>
    <name evidence="4" type="primary">kdsB</name>
    <name evidence="5" type="ORF">AL399_03170</name>
</gene>
<dbReference type="NCBIfam" id="NF009905">
    <property type="entry name" value="PRK13368.1"/>
    <property type="match status" value="1"/>
</dbReference>
<dbReference type="GO" id="GO:0005829">
    <property type="term" value="C:cytosol"/>
    <property type="evidence" value="ECO:0007669"/>
    <property type="project" value="TreeGrafter"/>
</dbReference>